<feature type="domain" description="Defence against restriction A C-terminal" evidence="4">
    <location>
        <begin position="403"/>
        <end position="463"/>
    </location>
</feature>
<evidence type="ECO:0000259" key="4">
    <source>
        <dbReference type="Pfam" id="PF18789"/>
    </source>
</evidence>
<accession>A0ABY7L860</accession>
<name>A0ABY7L860_CITFR</name>
<protein>
    <submittedName>
        <fullName evidence="5">Head protein</fullName>
    </submittedName>
</protein>
<feature type="coiled-coil region" evidence="1">
    <location>
        <begin position="213"/>
        <end position="275"/>
    </location>
</feature>
<evidence type="ECO:0000313" key="5">
    <source>
        <dbReference type="EMBL" id="WAZ60716.1"/>
    </source>
</evidence>
<feature type="compositionally biased region" description="Pro residues" evidence="2">
    <location>
        <begin position="379"/>
        <end position="397"/>
    </location>
</feature>
<feature type="domain" description="Defence against restriction A N-terminal" evidence="3">
    <location>
        <begin position="64"/>
        <end position="203"/>
    </location>
</feature>
<proteinExistence type="predicted"/>
<evidence type="ECO:0000259" key="3">
    <source>
        <dbReference type="Pfam" id="PF18788"/>
    </source>
</evidence>
<dbReference type="Pfam" id="PF18789">
    <property type="entry name" value="DarA_C"/>
    <property type="match status" value="1"/>
</dbReference>
<evidence type="ECO:0000256" key="1">
    <source>
        <dbReference type="SAM" id="Coils"/>
    </source>
</evidence>
<evidence type="ECO:0000256" key="2">
    <source>
        <dbReference type="SAM" id="MobiDB-lite"/>
    </source>
</evidence>
<feature type="region of interest" description="Disordered" evidence="2">
    <location>
        <begin position="378"/>
        <end position="397"/>
    </location>
</feature>
<sequence>MTVKLTDKILLKDVPGYIAPAVPDDIYNELMKGQSADLMLESATIEEVDQSYLGDELVYVSHTAMFEAISTERMRLSQTMRAFVRALNRGLNGTDIKAGTDDAGLDDSGEKTIGGAVIGKVRRVNSIPIMTALIPLSDGQSISLVFHSPTADNGRVKNNDLLVAFRFLLNKRDVTHIVAPIGGRDVSLQQVTQALANLAERNSAKFTKQQDAQVKLRSDIDALNAENDQLSEQQSSLLTQVESLQTKLITHQSDERNVREKLANQRRINAELEAQIVALRGVSQAGTTDTGSSFTDATRKVKERMGIDGKATLSNGAIIRYNSYDHDGELQGSVIITDPSGKVYEMPSPSSQGGAMGVTATKLLKAYRENRADRYVVTTPPPELPPEQPPELPPEQPPVPTAKYRYALTSRPASIGSVPADHTAILDVPEQSDKYGRLARHGFIEYDRKLTEQEASNFELKLIPTQADLDELAKTVVTESMANYAQQYVEMAETDPATFGSQVKLNTKKAAPNIAYPEGDDLVYFMEKVKAELVSQTPPIPPQTNEEAPVVSEADTAANDALSYLDAVMQLQSKDIAEIRDARSKVRGAITALQNAGRFDENEDKVNAAAQHLSDLLVAIQREGAGA</sequence>
<gene>
    <name evidence="5" type="ORF">O4000_28825</name>
</gene>
<dbReference type="EMBL" id="CP114569">
    <property type="protein sequence ID" value="WAZ60716.1"/>
    <property type="molecule type" value="Genomic_DNA"/>
</dbReference>
<dbReference type="InterPro" id="IPR041501">
    <property type="entry name" value="DarA_C"/>
</dbReference>
<dbReference type="Proteomes" id="UP001164536">
    <property type="component" value="Plasmid unnamed5"/>
</dbReference>
<keyword evidence="5" id="KW-0614">Plasmid</keyword>
<dbReference type="InterPro" id="IPR041140">
    <property type="entry name" value="DarA_N"/>
</dbReference>
<geneLocation type="plasmid" evidence="5 6">
    <name>unnamed5</name>
</geneLocation>
<reference evidence="5" key="1">
    <citation type="submission" date="2022-12" db="EMBL/GenBank/DDBJ databases">
        <title>2953647.</title>
        <authorList>
            <person name="Hergert J."/>
            <person name="Casey R."/>
            <person name="Wagner J."/>
            <person name="Young E.L."/>
            <person name="Oakeson K.F."/>
        </authorList>
    </citation>
    <scope>NUCLEOTIDE SEQUENCE</scope>
    <source>
        <strain evidence="5">2953647</strain>
        <plasmid evidence="5">unnamed5</plasmid>
    </source>
</reference>
<keyword evidence="6" id="KW-1185">Reference proteome</keyword>
<dbReference type="Pfam" id="PF18788">
    <property type="entry name" value="DarA_N"/>
    <property type="match status" value="1"/>
</dbReference>
<keyword evidence="1" id="KW-0175">Coiled coil</keyword>
<evidence type="ECO:0000313" key="6">
    <source>
        <dbReference type="Proteomes" id="UP001164536"/>
    </source>
</evidence>
<organism evidence="5 6">
    <name type="scientific">Citrobacter freundii</name>
    <dbReference type="NCBI Taxonomy" id="546"/>
    <lineage>
        <taxon>Bacteria</taxon>
        <taxon>Pseudomonadati</taxon>
        <taxon>Pseudomonadota</taxon>
        <taxon>Gammaproteobacteria</taxon>
        <taxon>Enterobacterales</taxon>
        <taxon>Enterobacteriaceae</taxon>
        <taxon>Citrobacter</taxon>
        <taxon>Citrobacter freundii complex</taxon>
    </lineage>
</organism>
<dbReference type="RefSeq" id="WP_269521594.1">
    <property type="nucleotide sequence ID" value="NZ_CP114569.1"/>
</dbReference>